<keyword evidence="9 11" id="KW-0326">Glycosidase</keyword>
<gene>
    <name evidence="15" type="ORF">B0T24DRAFT_548459</name>
</gene>
<sequence>MVAFPYLAVAAAAISGALAAPAPVAGPELPDFEVGAHNLARRQDYNQNYKTGGNVNFSPNSNGYSVTFSGAGDFVVGKGWKKGSDRNLTFTGSTTQTSGTVLVSIYGWTRNPLVEYYVQEYTSNGKGSAQGQKLGTFDTDGGTYEIWKHQQVNQPSIAGTTNFWQYISNRVDKRPNGGTVTMANHFAAWAKAGLNLGAHDYQVLATEGWGNAGGNSKYTISEAGASS</sequence>
<accession>A0AAE0NFV3</accession>
<feature type="signal peptide" evidence="13">
    <location>
        <begin position="1"/>
        <end position="19"/>
    </location>
</feature>
<dbReference type="InterPro" id="IPR013319">
    <property type="entry name" value="GH11/12"/>
</dbReference>
<dbReference type="InterPro" id="IPR001137">
    <property type="entry name" value="Glyco_hydro_11"/>
</dbReference>
<keyword evidence="16" id="KW-1185">Reference proteome</keyword>
<keyword evidence="8 11" id="KW-0119">Carbohydrate metabolism</keyword>
<feature type="active site" description="Proton donor" evidence="11">
    <location>
        <position position="207"/>
    </location>
</feature>
<name>A0AAE0NFV3_9PEZI</name>
<dbReference type="PANTHER" id="PTHR46828:SF4">
    <property type="entry name" value="ENDO-1,4-BETA-XYLANASE"/>
    <property type="match status" value="1"/>
</dbReference>
<dbReference type="Proteomes" id="UP001287356">
    <property type="component" value="Unassembled WGS sequence"/>
</dbReference>
<keyword evidence="7 11" id="KW-0378">Hydrolase</keyword>
<evidence type="ECO:0000256" key="8">
    <source>
        <dbReference type="ARBA" id="ARBA00023277"/>
    </source>
</evidence>
<evidence type="ECO:0000256" key="13">
    <source>
        <dbReference type="SAM" id="SignalP"/>
    </source>
</evidence>
<evidence type="ECO:0000256" key="5">
    <source>
        <dbReference type="ARBA" id="ARBA00022651"/>
    </source>
</evidence>
<dbReference type="InterPro" id="IPR013320">
    <property type="entry name" value="ConA-like_dom_sf"/>
</dbReference>
<evidence type="ECO:0000256" key="11">
    <source>
        <dbReference type="PROSITE-ProRule" id="PRU01097"/>
    </source>
</evidence>
<evidence type="ECO:0000256" key="12">
    <source>
        <dbReference type="RuleBase" id="RU362015"/>
    </source>
</evidence>
<evidence type="ECO:0000256" key="9">
    <source>
        <dbReference type="ARBA" id="ARBA00023295"/>
    </source>
</evidence>
<comment type="similarity">
    <text evidence="3 11 12">Belongs to the glycosyl hydrolase 11 (cellulase G) family.</text>
</comment>
<dbReference type="SUPFAM" id="SSF49899">
    <property type="entry name" value="Concanavalin A-like lectins/glucanases"/>
    <property type="match status" value="1"/>
</dbReference>
<evidence type="ECO:0000256" key="4">
    <source>
        <dbReference type="ARBA" id="ARBA00012590"/>
    </source>
</evidence>
<comment type="pathway">
    <text evidence="2 11 12">Glycan degradation; xylan degradation.</text>
</comment>
<evidence type="ECO:0000256" key="2">
    <source>
        <dbReference type="ARBA" id="ARBA00004851"/>
    </source>
</evidence>
<reference evidence="15" key="1">
    <citation type="journal article" date="2023" name="Mol. Phylogenet. Evol.">
        <title>Genome-scale phylogeny and comparative genomics of the fungal order Sordariales.</title>
        <authorList>
            <person name="Hensen N."/>
            <person name="Bonometti L."/>
            <person name="Westerberg I."/>
            <person name="Brannstrom I.O."/>
            <person name="Guillou S."/>
            <person name="Cros-Aarteil S."/>
            <person name="Calhoun S."/>
            <person name="Haridas S."/>
            <person name="Kuo A."/>
            <person name="Mondo S."/>
            <person name="Pangilinan J."/>
            <person name="Riley R."/>
            <person name="LaButti K."/>
            <person name="Andreopoulos B."/>
            <person name="Lipzen A."/>
            <person name="Chen C."/>
            <person name="Yan M."/>
            <person name="Daum C."/>
            <person name="Ng V."/>
            <person name="Clum A."/>
            <person name="Steindorff A."/>
            <person name="Ohm R.A."/>
            <person name="Martin F."/>
            <person name="Silar P."/>
            <person name="Natvig D.O."/>
            <person name="Lalanne C."/>
            <person name="Gautier V."/>
            <person name="Ament-Velasquez S.L."/>
            <person name="Kruys A."/>
            <person name="Hutchinson M.I."/>
            <person name="Powell A.J."/>
            <person name="Barry K."/>
            <person name="Miller A.N."/>
            <person name="Grigoriev I.V."/>
            <person name="Debuchy R."/>
            <person name="Gladieux P."/>
            <person name="Hiltunen Thoren M."/>
            <person name="Johannesson H."/>
        </authorList>
    </citation>
    <scope>NUCLEOTIDE SEQUENCE</scope>
    <source>
        <strain evidence="15">CBS 958.72</strain>
    </source>
</reference>
<evidence type="ECO:0000313" key="15">
    <source>
        <dbReference type="EMBL" id="KAK3380666.1"/>
    </source>
</evidence>
<dbReference type="PANTHER" id="PTHR46828">
    <property type="entry name" value="ENDO-1,4-BETA-XYLANASE A-RELATED"/>
    <property type="match status" value="1"/>
</dbReference>
<reference evidence="15" key="2">
    <citation type="submission" date="2023-06" db="EMBL/GenBank/DDBJ databases">
        <authorList>
            <consortium name="Lawrence Berkeley National Laboratory"/>
            <person name="Haridas S."/>
            <person name="Hensen N."/>
            <person name="Bonometti L."/>
            <person name="Westerberg I."/>
            <person name="Brannstrom I.O."/>
            <person name="Guillou S."/>
            <person name="Cros-Aarteil S."/>
            <person name="Calhoun S."/>
            <person name="Kuo A."/>
            <person name="Mondo S."/>
            <person name="Pangilinan J."/>
            <person name="Riley R."/>
            <person name="Labutti K."/>
            <person name="Andreopoulos B."/>
            <person name="Lipzen A."/>
            <person name="Chen C."/>
            <person name="Yanf M."/>
            <person name="Daum C."/>
            <person name="Ng V."/>
            <person name="Clum A."/>
            <person name="Steindorff A."/>
            <person name="Ohm R."/>
            <person name="Martin F."/>
            <person name="Silar P."/>
            <person name="Natvig D."/>
            <person name="Lalanne C."/>
            <person name="Gautier V."/>
            <person name="Ament-Velasquez S.L."/>
            <person name="Kruys A."/>
            <person name="Hutchinson M.I."/>
            <person name="Powell A.J."/>
            <person name="Barry K."/>
            <person name="Miller A.N."/>
            <person name="Grigoriev I.V."/>
            <person name="Debuchy R."/>
            <person name="Gladieux P."/>
            <person name="Thoren M.H."/>
            <person name="Johannesson H."/>
        </authorList>
    </citation>
    <scope>NUCLEOTIDE SEQUENCE</scope>
    <source>
        <strain evidence="15">CBS 958.72</strain>
    </source>
</reference>
<organism evidence="15 16">
    <name type="scientific">Lasiosphaeria ovina</name>
    <dbReference type="NCBI Taxonomy" id="92902"/>
    <lineage>
        <taxon>Eukaryota</taxon>
        <taxon>Fungi</taxon>
        <taxon>Dikarya</taxon>
        <taxon>Ascomycota</taxon>
        <taxon>Pezizomycotina</taxon>
        <taxon>Sordariomycetes</taxon>
        <taxon>Sordariomycetidae</taxon>
        <taxon>Sordariales</taxon>
        <taxon>Lasiosphaeriaceae</taxon>
        <taxon>Lasiosphaeria</taxon>
    </lineage>
</organism>
<dbReference type="GO" id="GO:0045493">
    <property type="term" value="P:xylan catabolic process"/>
    <property type="evidence" value="ECO:0007669"/>
    <property type="project" value="UniProtKB-UniRule"/>
</dbReference>
<comment type="catalytic activity">
    <reaction evidence="1 11 12">
        <text>Endohydrolysis of (1-&gt;4)-beta-D-xylosidic linkages in xylans.</text>
        <dbReference type="EC" id="3.2.1.8"/>
    </reaction>
</comment>
<keyword evidence="5 11" id="KW-0858">Xylan degradation</keyword>
<dbReference type="GO" id="GO:0031176">
    <property type="term" value="F:endo-1,4-beta-xylanase activity"/>
    <property type="evidence" value="ECO:0007669"/>
    <property type="project" value="UniProtKB-UniRule"/>
</dbReference>
<evidence type="ECO:0000313" key="16">
    <source>
        <dbReference type="Proteomes" id="UP001287356"/>
    </source>
</evidence>
<evidence type="ECO:0000256" key="7">
    <source>
        <dbReference type="ARBA" id="ARBA00022801"/>
    </source>
</evidence>
<evidence type="ECO:0000256" key="10">
    <source>
        <dbReference type="ARBA" id="ARBA00023326"/>
    </source>
</evidence>
<proteinExistence type="inferred from homology"/>
<evidence type="ECO:0000259" key="14">
    <source>
        <dbReference type="PROSITE" id="PS51761"/>
    </source>
</evidence>
<comment type="caution">
    <text evidence="15">The sequence shown here is derived from an EMBL/GenBank/DDBJ whole genome shotgun (WGS) entry which is preliminary data.</text>
</comment>
<evidence type="ECO:0000256" key="6">
    <source>
        <dbReference type="ARBA" id="ARBA00022729"/>
    </source>
</evidence>
<dbReference type="PRINTS" id="PR00911">
    <property type="entry name" value="GLHYDRLASE11"/>
</dbReference>
<protein>
    <recommendedName>
        <fullName evidence="4 11">Endo-1,4-beta-xylanase</fullName>
        <ecNumber evidence="4 11">3.2.1.8</ecNumber>
    </recommendedName>
</protein>
<feature type="active site" description="Nucleophile" evidence="11">
    <location>
        <position position="115"/>
    </location>
</feature>
<keyword evidence="6 13" id="KW-0732">Signal</keyword>
<dbReference type="Pfam" id="PF00457">
    <property type="entry name" value="Glyco_hydro_11"/>
    <property type="match status" value="1"/>
</dbReference>
<evidence type="ECO:0000256" key="1">
    <source>
        <dbReference type="ARBA" id="ARBA00000681"/>
    </source>
</evidence>
<dbReference type="EC" id="3.2.1.8" evidence="4 11"/>
<dbReference type="InterPro" id="IPR033123">
    <property type="entry name" value="GH11_dom"/>
</dbReference>
<evidence type="ECO:0000256" key="3">
    <source>
        <dbReference type="ARBA" id="ARBA00007792"/>
    </source>
</evidence>
<feature type="chain" id="PRO_5042162994" description="Endo-1,4-beta-xylanase" evidence="13">
    <location>
        <begin position="20"/>
        <end position="227"/>
    </location>
</feature>
<dbReference type="Gene3D" id="2.60.120.180">
    <property type="match status" value="1"/>
</dbReference>
<dbReference type="AlphaFoldDB" id="A0AAE0NFV3"/>
<feature type="domain" description="GH11" evidence="14">
    <location>
        <begin position="28"/>
        <end position="220"/>
    </location>
</feature>
<keyword evidence="10 11" id="KW-0624">Polysaccharide degradation</keyword>
<dbReference type="PROSITE" id="PS51761">
    <property type="entry name" value="GH11_3"/>
    <property type="match status" value="1"/>
</dbReference>
<dbReference type="EMBL" id="JAULSN010000002">
    <property type="protein sequence ID" value="KAK3380666.1"/>
    <property type="molecule type" value="Genomic_DNA"/>
</dbReference>